<feature type="transmembrane region" description="Helical" evidence="7">
    <location>
        <begin position="1101"/>
        <end position="1119"/>
    </location>
</feature>
<feature type="domain" description="ResB-like" evidence="9">
    <location>
        <begin position="347"/>
        <end position="416"/>
    </location>
</feature>
<feature type="region of interest" description="Disordered" evidence="6">
    <location>
        <begin position="473"/>
        <end position="497"/>
    </location>
</feature>
<keyword evidence="5 7" id="KW-0472">Membrane</keyword>
<protein>
    <submittedName>
        <fullName evidence="10">Cytochrome c biogenesis protein CcsA</fullName>
    </submittedName>
</protein>
<evidence type="ECO:0000256" key="7">
    <source>
        <dbReference type="SAM" id="Phobius"/>
    </source>
</evidence>
<dbReference type="InterPro" id="IPR007816">
    <property type="entry name" value="ResB-like_domain"/>
</dbReference>
<dbReference type="RefSeq" id="WP_213499295.1">
    <property type="nucleotide sequence ID" value="NZ_CP074694.1"/>
</dbReference>
<organism evidence="10 11">
    <name type="scientific">Telmatocola sphagniphila</name>
    <dbReference type="NCBI Taxonomy" id="1123043"/>
    <lineage>
        <taxon>Bacteria</taxon>
        <taxon>Pseudomonadati</taxon>
        <taxon>Planctomycetota</taxon>
        <taxon>Planctomycetia</taxon>
        <taxon>Gemmatales</taxon>
        <taxon>Gemmataceae</taxon>
    </lineage>
</organism>
<evidence type="ECO:0000259" key="8">
    <source>
        <dbReference type="Pfam" id="PF01578"/>
    </source>
</evidence>
<feature type="compositionally biased region" description="Basic and acidic residues" evidence="6">
    <location>
        <begin position="483"/>
        <end position="493"/>
    </location>
</feature>
<evidence type="ECO:0000259" key="9">
    <source>
        <dbReference type="Pfam" id="PF05140"/>
    </source>
</evidence>
<reference evidence="10" key="1">
    <citation type="submission" date="2021-05" db="EMBL/GenBank/DDBJ databases">
        <title>Complete genome sequence of the cellulolytic planctomycete Telmatocola sphagniphila SP2T and characterization of the first cellulase from planctomycetes.</title>
        <authorList>
            <person name="Rakitin A.L."/>
            <person name="Beletsky A.V."/>
            <person name="Naumoff D.G."/>
            <person name="Kulichevskaya I.S."/>
            <person name="Mardanov A.V."/>
            <person name="Ravin N.V."/>
            <person name="Dedysh S.N."/>
        </authorList>
    </citation>
    <scope>NUCLEOTIDE SEQUENCE</scope>
    <source>
        <strain evidence="10">SP2T</strain>
    </source>
</reference>
<name>A0A8E6BCE5_9BACT</name>
<dbReference type="PANTHER" id="PTHR30071:SF1">
    <property type="entry name" value="CYTOCHROME B_B6 PROTEIN-RELATED"/>
    <property type="match status" value="1"/>
</dbReference>
<dbReference type="EMBL" id="CP074694">
    <property type="protein sequence ID" value="QVL34325.1"/>
    <property type="molecule type" value="Genomic_DNA"/>
</dbReference>
<feature type="transmembrane region" description="Helical" evidence="7">
    <location>
        <begin position="955"/>
        <end position="981"/>
    </location>
</feature>
<feature type="transmembrane region" description="Helical" evidence="7">
    <location>
        <begin position="918"/>
        <end position="935"/>
    </location>
</feature>
<dbReference type="KEGG" id="tsph:KIH39_10580"/>
<keyword evidence="4 7" id="KW-1133">Transmembrane helix</keyword>
<feature type="transmembrane region" description="Helical" evidence="7">
    <location>
        <begin position="433"/>
        <end position="454"/>
    </location>
</feature>
<evidence type="ECO:0000256" key="1">
    <source>
        <dbReference type="ARBA" id="ARBA00004141"/>
    </source>
</evidence>
<evidence type="ECO:0000256" key="5">
    <source>
        <dbReference type="ARBA" id="ARBA00023136"/>
    </source>
</evidence>
<dbReference type="InterPro" id="IPR002541">
    <property type="entry name" value="Cyt_c_assembly"/>
</dbReference>
<feature type="transmembrane region" description="Helical" evidence="7">
    <location>
        <begin position="505"/>
        <end position="524"/>
    </location>
</feature>
<dbReference type="Pfam" id="PF05140">
    <property type="entry name" value="ResB"/>
    <property type="match status" value="1"/>
</dbReference>
<feature type="transmembrane region" description="Helical" evidence="7">
    <location>
        <begin position="993"/>
        <end position="1016"/>
    </location>
</feature>
<comment type="subcellular location">
    <subcellularLocation>
        <location evidence="1">Membrane</location>
        <topology evidence="1">Multi-pass membrane protein</topology>
    </subcellularLocation>
</comment>
<dbReference type="AlphaFoldDB" id="A0A8E6BCE5"/>
<feature type="transmembrane region" description="Helical" evidence="7">
    <location>
        <begin position="892"/>
        <end position="911"/>
    </location>
</feature>
<evidence type="ECO:0000313" key="11">
    <source>
        <dbReference type="Proteomes" id="UP000676194"/>
    </source>
</evidence>
<feature type="transmembrane region" description="Helical" evidence="7">
    <location>
        <begin position="1036"/>
        <end position="1053"/>
    </location>
</feature>
<dbReference type="PANTHER" id="PTHR30071">
    <property type="entry name" value="HEME EXPORTER PROTEIN C"/>
    <property type="match status" value="1"/>
</dbReference>
<evidence type="ECO:0000256" key="2">
    <source>
        <dbReference type="ARBA" id="ARBA00022692"/>
    </source>
</evidence>
<gene>
    <name evidence="10" type="primary">ccsA</name>
    <name evidence="10" type="ORF">KIH39_10580</name>
</gene>
<dbReference type="Proteomes" id="UP000676194">
    <property type="component" value="Chromosome"/>
</dbReference>
<feature type="domain" description="Cytochrome c assembly protein" evidence="8">
    <location>
        <begin position="887"/>
        <end position="1087"/>
    </location>
</feature>
<evidence type="ECO:0000313" key="10">
    <source>
        <dbReference type="EMBL" id="QVL34325.1"/>
    </source>
</evidence>
<evidence type="ECO:0000256" key="4">
    <source>
        <dbReference type="ARBA" id="ARBA00022989"/>
    </source>
</evidence>
<dbReference type="GO" id="GO:0005886">
    <property type="term" value="C:plasma membrane"/>
    <property type="evidence" value="ECO:0007669"/>
    <property type="project" value="TreeGrafter"/>
</dbReference>
<feature type="transmembrane region" description="Helical" evidence="7">
    <location>
        <begin position="142"/>
        <end position="161"/>
    </location>
</feature>
<proteinExistence type="predicted"/>
<keyword evidence="11" id="KW-1185">Reference proteome</keyword>
<feature type="transmembrane region" description="Helical" evidence="7">
    <location>
        <begin position="829"/>
        <end position="848"/>
    </location>
</feature>
<accession>A0A8E6BCE5</accession>
<feature type="transmembrane region" description="Helical" evidence="7">
    <location>
        <begin position="860"/>
        <end position="880"/>
    </location>
</feature>
<evidence type="ECO:0000256" key="6">
    <source>
        <dbReference type="SAM" id="MobiDB-lite"/>
    </source>
</evidence>
<keyword evidence="2 7" id="KW-0812">Transmembrane</keyword>
<keyword evidence="3" id="KW-0201">Cytochrome c-type biogenesis</keyword>
<feature type="transmembrane region" description="Helical" evidence="7">
    <location>
        <begin position="37"/>
        <end position="59"/>
    </location>
</feature>
<dbReference type="Pfam" id="PF01578">
    <property type="entry name" value="Cytochrom_C_asm"/>
    <property type="match status" value="1"/>
</dbReference>
<feature type="transmembrane region" description="Helical" evidence="7">
    <location>
        <begin position="1060"/>
        <end position="1077"/>
    </location>
</feature>
<sequence>MANDPKIHDSYVSETPSYKSSLETSTLPEWRHILKPLASLQLTVTLFVLSLLLVFYGTLAQKTSSTWTAVDDYFRSYHVWIPNQLNAEFFSTFFDSWVGKNPQWSGSIPFPGGKTIGLLLLANLLAAHLVRFKLTWKRSGIIIVHLGLILMLLSELVTGYLSVESLMIMRTGDRTNFVSYSREYELAFTKQGDPKFDEAITVSQKLLKDGNRISDPELPVDIQVVEYWPNSELLLIAPATLTQTSVTVITDPRSMSTAEHKLTPTDVILTLLDGKKYLLTRSRIVTGVEASEKENMPTIVVDLFEKGTEKKIGTYHLSDWDFFYSIRGLQMFPEVTVEHQGEKYTVSFRNRRSYRPFSIELKNFEHKVYEGTQMARDFASTVKLVDSDGYEKDDIRIWMNNPLRYKGESFFQHQHMGDGQGTVLMVVKNPARLWPYISCAMVTLGLIVQFLLSLNKKMSTMAQQEEKALEAKEAKLAAKKSARGSEKPPHNLEAEENPDAVSPSLLLTFLPLATVLIAATWLASKYNELKTASSDPVYRQIARLPIMEEGRVMPLDTYARFRLQSISNRTEVFKWNAEKHKAEYSKSALEWILDTMRNSSPIEGPGAKNQIFRIDNDELLGAMKLEPRPGFFRYSLEEIAPSYQNLVKHVEEAVKKDPKQRELFDEKVLLLRSKIEVYLSIALGNTPHIYPPIAAGGSWESVHDQEENIKKFNPSAAQRDEARERAKKRIESILIQQFGKLESVPPKIMEQAKGLEDETTARELYEDYRNTLPKLNRDIDDLIEAHQNGKASELDKLMQSIWDSYPKDPSPYSQSKIEREVRMNFLSPFYYSCFLYLTSAILIMASLLFGQVKVLSRMAFGLTALTFLVHTTALIMRMVIQERPPVTNLYSSAIFIGWFAVGLSLVFSRVLKSDLPTLAGNFIGAATLYIANVYLSASGDSLGMLQAVLDTDFWLATHVTTVTIGYSVTYLAGILGIVYIFARPFVDAKQSKYIAGMIYGSTCLAILFSFLGTVLGGLWADASWGRFWGWDPKENGAVLVVIWNALILHARWCGLAKNRGIALLAIGGIMVTTWSWFGTNQLGIGLHAYGFDKGLAEFCQYTWEGTILLIGLGLIPFKFHPKAA</sequence>
<dbReference type="GO" id="GO:0020037">
    <property type="term" value="F:heme binding"/>
    <property type="evidence" value="ECO:0007669"/>
    <property type="project" value="InterPro"/>
</dbReference>
<dbReference type="InterPro" id="IPR045062">
    <property type="entry name" value="Cyt_c_biogenesis_CcsA/CcmC"/>
</dbReference>
<dbReference type="GO" id="GO:0017004">
    <property type="term" value="P:cytochrome complex assembly"/>
    <property type="evidence" value="ECO:0007669"/>
    <property type="project" value="UniProtKB-KW"/>
</dbReference>
<evidence type="ECO:0000256" key="3">
    <source>
        <dbReference type="ARBA" id="ARBA00022748"/>
    </source>
</evidence>